<dbReference type="SUPFAM" id="SSF54637">
    <property type="entry name" value="Thioesterase/thiol ester dehydrase-isomerase"/>
    <property type="match status" value="1"/>
</dbReference>
<dbReference type="EMBL" id="QUNO01000031">
    <property type="protein sequence ID" value="REH26991.1"/>
    <property type="molecule type" value="Genomic_DNA"/>
</dbReference>
<dbReference type="Proteomes" id="UP000256269">
    <property type="component" value="Unassembled WGS sequence"/>
</dbReference>
<gene>
    <name evidence="3" type="ORF">BCF44_13146</name>
</gene>
<evidence type="ECO:0000256" key="2">
    <source>
        <dbReference type="ARBA" id="ARBA00023239"/>
    </source>
</evidence>
<keyword evidence="2" id="KW-0456">Lyase</keyword>
<dbReference type="Pfam" id="PF22817">
    <property type="entry name" value="ApeP-like"/>
    <property type="match status" value="1"/>
</dbReference>
<dbReference type="RefSeq" id="WP_211353634.1">
    <property type="nucleotide sequence ID" value="NZ_CP144375.1"/>
</dbReference>
<dbReference type="InterPro" id="IPR013114">
    <property type="entry name" value="FabA_FabZ"/>
</dbReference>
<dbReference type="PANTHER" id="PTHR30272:SF1">
    <property type="entry name" value="3-HYDROXYACYL-[ACYL-CARRIER-PROTEIN] DEHYDRATASE"/>
    <property type="match status" value="1"/>
</dbReference>
<name>A0A3E0GU74_9PSEU</name>
<dbReference type="InterPro" id="IPR016776">
    <property type="entry name" value="ApeP-like_dehydratase"/>
</dbReference>
<comment type="similarity">
    <text evidence="1">Belongs to the thioester dehydratase family. FabZ subfamily.</text>
</comment>
<comment type="caution">
    <text evidence="3">The sequence shown here is derived from an EMBL/GenBank/DDBJ whole genome shotgun (WGS) entry which is preliminary data.</text>
</comment>
<keyword evidence="4" id="KW-1185">Reference proteome</keyword>
<evidence type="ECO:0000313" key="3">
    <source>
        <dbReference type="EMBL" id="REH26991.1"/>
    </source>
</evidence>
<proteinExistence type="inferred from homology"/>
<dbReference type="GO" id="GO:0016829">
    <property type="term" value="F:lyase activity"/>
    <property type="evidence" value="ECO:0007669"/>
    <property type="project" value="UniProtKB-KW"/>
</dbReference>
<accession>A0A3E0GU74</accession>
<evidence type="ECO:0000313" key="4">
    <source>
        <dbReference type="Proteomes" id="UP000256269"/>
    </source>
</evidence>
<dbReference type="PANTHER" id="PTHR30272">
    <property type="entry name" value="3-HYDROXYACYL-[ACYL-CARRIER-PROTEIN] DEHYDRATASE"/>
    <property type="match status" value="1"/>
</dbReference>
<dbReference type="AlphaFoldDB" id="A0A3E0GU74"/>
<sequence length="139" mass="15043">MTEISEILAHRPPMLLVDSVRELVAGRHIHTVRKITRDEPWYHGADGAYPQVLLVESWAQSAGVLAGKPDAGATMLLGAATEVEFHRPVLPGDLLEHRVSVAAVLGDTMIFTGGSSVRGAPVLTVSRMAVSYRNLHKGW</sequence>
<protein>
    <submittedName>
        <fullName evidence="3">3-hydroxyacyl-[acyl-carrier-protein] dehydratase</fullName>
    </submittedName>
</protein>
<dbReference type="InterPro" id="IPR029069">
    <property type="entry name" value="HotDog_dom_sf"/>
</dbReference>
<organism evidence="3 4">
    <name type="scientific">Kutzneria buriramensis</name>
    <dbReference type="NCBI Taxonomy" id="1045776"/>
    <lineage>
        <taxon>Bacteria</taxon>
        <taxon>Bacillati</taxon>
        <taxon>Actinomycetota</taxon>
        <taxon>Actinomycetes</taxon>
        <taxon>Pseudonocardiales</taxon>
        <taxon>Pseudonocardiaceae</taxon>
        <taxon>Kutzneria</taxon>
    </lineage>
</organism>
<dbReference type="Gene3D" id="3.10.129.10">
    <property type="entry name" value="Hotdog Thioesterase"/>
    <property type="match status" value="1"/>
</dbReference>
<evidence type="ECO:0000256" key="1">
    <source>
        <dbReference type="ARBA" id="ARBA00009174"/>
    </source>
</evidence>
<reference evidence="3 4" key="1">
    <citation type="submission" date="2018-08" db="EMBL/GenBank/DDBJ databases">
        <title>Genomic Encyclopedia of Archaeal and Bacterial Type Strains, Phase II (KMG-II): from individual species to whole genera.</title>
        <authorList>
            <person name="Goeker M."/>
        </authorList>
    </citation>
    <scope>NUCLEOTIDE SEQUENCE [LARGE SCALE GENOMIC DNA]</scope>
    <source>
        <strain evidence="3 4">DSM 45791</strain>
    </source>
</reference>